<keyword evidence="2" id="KW-1185">Reference proteome</keyword>
<dbReference type="EMBL" id="KN834828">
    <property type="protein sequence ID" value="KIK53495.1"/>
    <property type="molecule type" value="Genomic_DNA"/>
</dbReference>
<gene>
    <name evidence="1" type="ORF">GYMLUDRAFT_63656</name>
</gene>
<dbReference type="Proteomes" id="UP000053593">
    <property type="component" value="Unassembled WGS sequence"/>
</dbReference>
<proteinExistence type="predicted"/>
<evidence type="ECO:0000313" key="1">
    <source>
        <dbReference type="EMBL" id="KIK53495.1"/>
    </source>
</evidence>
<name>A0A0D0ASX4_9AGAR</name>
<reference evidence="1 2" key="1">
    <citation type="submission" date="2014-04" db="EMBL/GenBank/DDBJ databases">
        <title>Evolutionary Origins and Diversification of the Mycorrhizal Mutualists.</title>
        <authorList>
            <consortium name="DOE Joint Genome Institute"/>
            <consortium name="Mycorrhizal Genomics Consortium"/>
            <person name="Kohler A."/>
            <person name="Kuo A."/>
            <person name="Nagy L.G."/>
            <person name="Floudas D."/>
            <person name="Copeland A."/>
            <person name="Barry K.W."/>
            <person name="Cichocki N."/>
            <person name="Veneault-Fourrey C."/>
            <person name="LaButti K."/>
            <person name="Lindquist E.A."/>
            <person name="Lipzen A."/>
            <person name="Lundell T."/>
            <person name="Morin E."/>
            <person name="Murat C."/>
            <person name="Riley R."/>
            <person name="Ohm R."/>
            <person name="Sun H."/>
            <person name="Tunlid A."/>
            <person name="Henrissat B."/>
            <person name="Grigoriev I.V."/>
            <person name="Hibbett D.S."/>
            <person name="Martin F."/>
        </authorList>
    </citation>
    <scope>NUCLEOTIDE SEQUENCE [LARGE SCALE GENOMIC DNA]</scope>
    <source>
        <strain evidence="1 2">FD-317 M1</strain>
    </source>
</reference>
<evidence type="ECO:0000313" key="2">
    <source>
        <dbReference type="Proteomes" id="UP000053593"/>
    </source>
</evidence>
<sequence>MPEIKEEVTSSPVGELGVHAIIPVDQEHTPAIAPQHEVCPAFAGEHMDYSGDQTHEQEHTAYYTGNFLYAGSNGEEGSMEFIMQTASAHHSLPANQNIESLNRDGIQNLRNLPPIVPNRNISPFIN</sequence>
<dbReference type="HOGENOM" id="CLU_1981829_0_0_1"/>
<dbReference type="AlphaFoldDB" id="A0A0D0ASX4"/>
<accession>A0A0D0ASX4</accession>
<organism evidence="1 2">
    <name type="scientific">Collybiopsis luxurians FD-317 M1</name>
    <dbReference type="NCBI Taxonomy" id="944289"/>
    <lineage>
        <taxon>Eukaryota</taxon>
        <taxon>Fungi</taxon>
        <taxon>Dikarya</taxon>
        <taxon>Basidiomycota</taxon>
        <taxon>Agaricomycotina</taxon>
        <taxon>Agaricomycetes</taxon>
        <taxon>Agaricomycetidae</taxon>
        <taxon>Agaricales</taxon>
        <taxon>Marasmiineae</taxon>
        <taxon>Omphalotaceae</taxon>
        <taxon>Collybiopsis</taxon>
        <taxon>Collybiopsis luxurians</taxon>
    </lineage>
</organism>
<protein>
    <submittedName>
        <fullName evidence="1">Uncharacterized protein</fullName>
    </submittedName>
</protein>